<feature type="domain" description="Methylated-DNA-[protein]-cysteine S-methyltransferase DNA binding" evidence="2">
    <location>
        <begin position="3"/>
        <end position="83"/>
    </location>
</feature>
<evidence type="ECO:0000313" key="4">
    <source>
        <dbReference type="Proteomes" id="UP001155587"/>
    </source>
</evidence>
<dbReference type="PANTHER" id="PTHR42942:SF1">
    <property type="entry name" value="ALKYLTRANSFERASE-LIKE PROTEIN 1"/>
    <property type="match status" value="1"/>
</dbReference>
<dbReference type="InterPro" id="IPR014048">
    <property type="entry name" value="MethylDNA_cys_MeTrfase_DNA-bd"/>
</dbReference>
<dbReference type="GO" id="GO:0006281">
    <property type="term" value="P:DNA repair"/>
    <property type="evidence" value="ECO:0007669"/>
    <property type="project" value="InterPro"/>
</dbReference>
<keyword evidence="1" id="KW-0227">DNA damage</keyword>
<protein>
    <submittedName>
        <fullName evidence="3">MGMT family protein</fullName>
    </submittedName>
</protein>
<comment type="caution">
    <text evidence="3">The sequence shown here is derived from an EMBL/GenBank/DDBJ whole genome shotgun (WGS) entry which is preliminary data.</text>
</comment>
<dbReference type="EMBL" id="JAKRRY010000021">
    <property type="protein sequence ID" value="MCW8347352.1"/>
    <property type="molecule type" value="Genomic_DNA"/>
</dbReference>
<keyword evidence="4" id="KW-1185">Reference proteome</keyword>
<dbReference type="NCBIfam" id="TIGR00589">
    <property type="entry name" value="ogt"/>
    <property type="match status" value="1"/>
</dbReference>
<dbReference type="RefSeq" id="WP_265675881.1">
    <property type="nucleotide sequence ID" value="NZ_JAKRRY010000021.1"/>
</dbReference>
<dbReference type="Gene3D" id="1.10.10.10">
    <property type="entry name" value="Winged helix-like DNA-binding domain superfamily/Winged helix DNA-binding domain"/>
    <property type="match status" value="1"/>
</dbReference>
<evidence type="ECO:0000256" key="1">
    <source>
        <dbReference type="ARBA" id="ARBA00022763"/>
    </source>
</evidence>
<name>A0A9X3CPU8_9VIBR</name>
<accession>A0A9X3CPU8</accession>
<evidence type="ECO:0000259" key="2">
    <source>
        <dbReference type="Pfam" id="PF01035"/>
    </source>
</evidence>
<organism evidence="3 4">
    <name type="scientific">Vibrio qingdaonensis</name>
    <dbReference type="NCBI Taxonomy" id="2829491"/>
    <lineage>
        <taxon>Bacteria</taxon>
        <taxon>Pseudomonadati</taxon>
        <taxon>Pseudomonadota</taxon>
        <taxon>Gammaproteobacteria</taxon>
        <taxon>Vibrionales</taxon>
        <taxon>Vibrionaceae</taxon>
        <taxon>Vibrio</taxon>
    </lineage>
</organism>
<proteinExistence type="predicted"/>
<dbReference type="PANTHER" id="PTHR42942">
    <property type="entry name" value="6-O-METHYLGUANINE DNA METHYLTRANSFERASE"/>
    <property type="match status" value="1"/>
</dbReference>
<dbReference type="SUPFAM" id="SSF46767">
    <property type="entry name" value="Methylated DNA-protein cysteine methyltransferase, C-terminal domain"/>
    <property type="match status" value="1"/>
</dbReference>
<dbReference type="AlphaFoldDB" id="A0A9X3CPU8"/>
<dbReference type="Pfam" id="PF01035">
    <property type="entry name" value="DNA_binding_1"/>
    <property type="match status" value="1"/>
</dbReference>
<reference evidence="3" key="1">
    <citation type="submission" date="2022-02" db="EMBL/GenBank/DDBJ databases">
        <title>Vibrio sp. nov, a new bacterium isolated from seawater.</title>
        <authorList>
            <person name="Yuan Y."/>
        </authorList>
    </citation>
    <scope>NUCLEOTIDE SEQUENCE</scope>
    <source>
        <strain evidence="3">ZSDZ65</strain>
    </source>
</reference>
<sequence>MEQFRTQIFAVIHQIPHGTVTTYGQIAKMAGYPGYARHVGKALSDLPKGSTLPWHRVINGKGEISLTGERFSVQRAKLLEEGVVFTASGKVSLRTYGWQV</sequence>
<dbReference type="Proteomes" id="UP001155587">
    <property type="component" value="Unassembled WGS sequence"/>
</dbReference>
<dbReference type="InterPro" id="IPR036217">
    <property type="entry name" value="MethylDNA_cys_MeTrfase_DNAb"/>
</dbReference>
<evidence type="ECO:0000313" key="3">
    <source>
        <dbReference type="EMBL" id="MCW8347352.1"/>
    </source>
</evidence>
<gene>
    <name evidence="3" type="ORF">MD535_15200</name>
</gene>
<dbReference type="InterPro" id="IPR036388">
    <property type="entry name" value="WH-like_DNA-bd_sf"/>
</dbReference>
<dbReference type="GO" id="GO:0003824">
    <property type="term" value="F:catalytic activity"/>
    <property type="evidence" value="ECO:0007669"/>
    <property type="project" value="InterPro"/>
</dbReference>
<dbReference type="InterPro" id="IPR052520">
    <property type="entry name" value="ATL_DNA_repair"/>
</dbReference>
<dbReference type="CDD" id="cd06445">
    <property type="entry name" value="ATase"/>
    <property type="match status" value="1"/>
</dbReference>